<dbReference type="Proteomes" id="UP000593565">
    <property type="component" value="Unassembled WGS sequence"/>
</dbReference>
<dbReference type="Gene3D" id="1.25.40.20">
    <property type="entry name" value="Ankyrin repeat-containing domain"/>
    <property type="match status" value="4"/>
</dbReference>
<dbReference type="PROSITE" id="PS50088">
    <property type="entry name" value="ANK_REPEAT"/>
    <property type="match status" value="7"/>
</dbReference>
<dbReference type="AlphaFoldDB" id="A0A7J5ZYU1"/>
<dbReference type="PANTHER" id="PTHR24125:SF1">
    <property type="entry name" value="ANKYRIN REPEAT AND DEATH DOMAIN-CONTAINING PROTEIN 1B"/>
    <property type="match status" value="1"/>
</dbReference>
<feature type="repeat" description="ANK" evidence="1">
    <location>
        <begin position="92"/>
        <end position="124"/>
    </location>
</feature>
<feature type="repeat" description="ANK" evidence="1">
    <location>
        <begin position="336"/>
        <end position="368"/>
    </location>
</feature>
<evidence type="ECO:0000259" key="2">
    <source>
        <dbReference type="PROSITE" id="PS50017"/>
    </source>
</evidence>
<protein>
    <recommendedName>
        <fullName evidence="2">Death domain-containing protein</fullName>
    </recommendedName>
</protein>
<accession>A0A7J5ZYU1</accession>
<proteinExistence type="predicted"/>
<evidence type="ECO:0000313" key="4">
    <source>
        <dbReference type="Proteomes" id="UP000593565"/>
    </source>
</evidence>
<dbReference type="SUPFAM" id="SSF47986">
    <property type="entry name" value="DEATH domain"/>
    <property type="match status" value="1"/>
</dbReference>
<sequence length="562" mass="63739">MGERVLALKDRIMKHPMLKKENLNPKAWINSEHVKDFTDFLVQKEPEADTDFDNVEMLLETEKEYIEAAKRNDVETMKLLGRAVNVNAKNVHHRTPLHYAVACKNKEAVDLLLRRRAKLDLQDKYGVTAIHLAAWFGSLEILKLLVQGGADQRVVNMEGMNIMHCAAVNDHTDIAAYIVDDLQMRELDKEDHHGNRPFAVAAEHGCVRMLQMLLEEPYKMATMEENQKGDTPLHLAAKNGHLGAVQLLLDYFEVRNEVNHAGETPLYLAADGAHEDCVLALLEADCDPNIPTTSRFLTICFQDRISPLHSVCEKGYMPVVKLLVDHGAQMSIQNQHLQTPFHLAVKNCHTTVIEFLLESRCDTDITDHLGQTALHIAAELGKVDVIEIILKAGVNMAIKDRHGKTALGVAARADVVIIVDMIIKAERYFSWIKSNAEINEDLHAEFSLIFKPDHRAETKQTRNMLWNLAYRLLSKNEWKKLAEHWAFTEEQISAIEEQWTGPNSHQEHGNRMLLIWLHGLLVAQKCPAKEIYQGLIAIGNVKMAEKLRMEGEDNSKRKCKIS</sequence>
<dbReference type="InterPro" id="IPR011029">
    <property type="entry name" value="DEATH-like_dom_sf"/>
</dbReference>
<dbReference type="PROSITE" id="PS50297">
    <property type="entry name" value="ANK_REP_REGION"/>
    <property type="match status" value="6"/>
</dbReference>
<dbReference type="PANTHER" id="PTHR24125">
    <property type="entry name" value="ANKYRIN REPEAT AND DEATH DOMAIN-CONTAINING PROTEIN"/>
    <property type="match status" value="1"/>
</dbReference>
<feature type="repeat" description="ANK" evidence="1">
    <location>
        <begin position="369"/>
        <end position="401"/>
    </location>
</feature>
<organism evidence="3 4">
    <name type="scientific">Ameiurus melas</name>
    <name type="common">Black bullhead</name>
    <name type="synonym">Silurus melas</name>
    <dbReference type="NCBI Taxonomy" id="219545"/>
    <lineage>
        <taxon>Eukaryota</taxon>
        <taxon>Metazoa</taxon>
        <taxon>Chordata</taxon>
        <taxon>Craniata</taxon>
        <taxon>Vertebrata</taxon>
        <taxon>Euteleostomi</taxon>
        <taxon>Actinopterygii</taxon>
        <taxon>Neopterygii</taxon>
        <taxon>Teleostei</taxon>
        <taxon>Ostariophysi</taxon>
        <taxon>Siluriformes</taxon>
        <taxon>Ictaluridae</taxon>
        <taxon>Ameiurus</taxon>
    </lineage>
</organism>
<evidence type="ECO:0000256" key="1">
    <source>
        <dbReference type="PROSITE-ProRule" id="PRU00023"/>
    </source>
</evidence>
<gene>
    <name evidence="3" type="ORF">AMELA_G00238960</name>
</gene>
<feature type="domain" description="Death" evidence="2">
    <location>
        <begin position="477"/>
        <end position="551"/>
    </location>
</feature>
<feature type="repeat" description="ANK" evidence="1">
    <location>
        <begin position="125"/>
        <end position="157"/>
    </location>
</feature>
<keyword evidence="1" id="KW-0040">ANK repeat</keyword>
<dbReference type="Gene3D" id="1.10.533.10">
    <property type="entry name" value="Death Domain, Fas"/>
    <property type="match status" value="1"/>
</dbReference>
<dbReference type="PRINTS" id="PR01415">
    <property type="entry name" value="ANKYRIN"/>
</dbReference>
<dbReference type="Pfam" id="PF12796">
    <property type="entry name" value="Ank_2"/>
    <property type="match status" value="3"/>
</dbReference>
<dbReference type="SUPFAM" id="SSF48403">
    <property type="entry name" value="Ankyrin repeat"/>
    <property type="match status" value="1"/>
</dbReference>
<keyword evidence="4" id="KW-1185">Reference proteome</keyword>
<dbReference type="PROSITE" id="PS50017">
    <property type="entry name" value="DEATH_DOMAIN"/>
    <property type="match status" value="1"/>
</dbReference>
<evidence type="ECO:0000313" key="3">
    <source>
        <dbReference type="EMBL" id="KAF4074398.1"/>
    </source>
</evidence>
<dbReference type="Pfam" id="PF00023">
    <property type="entry name" value="Ank"/>
    <property type="match status" value="1"/>
</dbReference>
<name>A0A7J5ZYU1_AMEME</name>
<dbReference type="EMBL" id="JAAGNN010000022">
    <property type="protein sequence ID" value="KAF4074398.1"/>
    <property type="molecule type" value="Genomic_DNA"/>
</dbReference>
<dbReference type="GO" id="GO:0007165">
    <property type="term" value="P:signal transduction"/>
    <property type="evidence" value="ECO:0007669"/>
    <property type="project" value="InterPro"/>
</dbReference>
<dbReference type="InterPro" id="IPR002110">
    <property type="entry name" value="Ankyrin_rpt"/>
</dbReference>
<feature type="repeat" description="ANK" evidence="1">
    <location>
        <begin position="228"/>
        <end position="250"/>
    </location>
</feature>
<reference evidence="3 4" key="1">
    <citation type="submission" date="2020-02" db="EMBL/GenBank/DDBJ databases">
        <title>A chromosome-scale genome assembly of the black bullhead catfish (Ameiurus melas).</title>
        <authorList>
            <person name="Wen M."/>
            <person name="Zham M."/>
            <person name="Cabau C."/>
            <person name="Klopp C."/>
            <person name="Donnadieu C."/>
            <person name="Roques C."/>
            <person name="Bouchez O."/>
            <person name="Lampietro C."/>
            <person name="Jouanno E."/>
            <person name="Herpin A."/>
            <person name="Louis A."/>
            <person name="Berthelot C."/>
            <person name="Parey E."/>
            <person name="Roest-Crollius H."/>
            <person name="Braasch I."/>
            <person name="Postlethwait J."/>
            <person name="Robinson-Rechavi M."/>
            <person name="Echchiki A."/>
            <person name="Begum T."/>
            <person name="Montfort J."/>
            <person name="Schartl M."/>
            <person name="Bobe J."/>
            <person name="Guiguen Y."/>
        </authorList>
    </citation>
    <scope>NUCLEOTIDE SEQUENCE [LARGE SCALE GENOMIC DNA]</scope>
    <source>
        <strain evidence="3">M_S1</strain>
        <tissue evidence="3">Blood</tissue>
    </source>
</reference>
<dbReference type="InterPro" id="IPR052457">
    <property type="entry name" value="Ankyrin-DD_containing_protein"/>
</dbReference>
<dbReference type="InterPro" id="IPR036770">
    <property type="entry name" value="Ankyrin_rpt-contain_sf"/>
</dbReference>
<comment type="caution">
    <text evidence="3">The sequence shown here is derived from an EMBL/GenBank/DDBJ whole genome shotgun (WGS) entry which is preliminary data.</text>
</comment>
<feature type="repeat" description="ANK" evidence="1">
    <location>
        <begin position="303"/>
        <end position="335"/>
    </location>
</feature>
<dbReference type="InterPro" id="IPR000488">
    <property type="entry name" value="Death_dom"/>
</dbReference>
<dbReference type="SMART" id="SM00248">
    <property type="entry name" value="ANK"/>
    <property type="match status" value="10"/>
</dbReference>
<feature type="repeat" description="ANK" evidence="1">
    <location>
        <begin position="261"/>
        <end position="293"/>
    </location>
</feature>